<organism evidence="1 2">
    <name type="scientific">Piscirickettsia salmonis</name>
    <dbReference type="NCBI Taxonomy" id="1238"/>
    <lineage>
        <taxon>Bacteria</taxon>
        <taxon>Pseudomonadati</taxon>
        <taxon>Pseudomonadota</taxon>
        <taxon>Gammaproteobacteria</taxon>
        <taxon>Thiotrichales</taxon>
        <taxon>Piscirickettsiaceae</taxon>
        <taxon>Piscirickettsia</taxon>
    </lineage>
</organism>
<accession>A0A1L6TEE8</accession>
<dbReference type="EMBL" id="CP012508">
    <property type="protein sequence ID" value="ALB23840.1"/>
    <property type="molecule type" value="Genomic_DNA"/>
</dbReference>
<dbReference type="Proteomes" id="UP000029558">
    <property type="component" value="Chromosome"/>
</dbReference>
<name>A0A1L6TEE8_PISSA</name>
<reference evidence="1 2" key="1">
    <citation type="journal article" date="2014" name="Genome Announc.">
        <title>Comparative Genome Analysis of Two Isolates of the Fish Pathogen Piscirickettsia salmonis from Different Hosts Reveals Major Differences in Virulence-Associated Secretion Systems.</title>
        <authorList>
            <person name="Bohle H."/>
            <person name="Henriquez P."/>
            <person name="Grothusen H."/>
            <person name="Navas E."/>
            <person name="Sandoval A."/>
            <person name="Bustamante F."/>
            <person name="Bustos P."/>
            <person name="Mancilla M."/>
        </authorList>
    </citation>
    <scope>NUCLEOTIDE SEQUENCE [LARGE SCALE GENOMIC DNA]</scope>
    <source>
        <strain evidence="2">B1-32597</strain>
    </source>
</reference>
<evidence type="ECO:0000313" key="1">
    <source>
        <dbReference type="EMBL" id="ALB23840.1"/>
    </source>
</evidence>
<dbReference type="RefSeq" id="WP_036772352.1">
    <property type="nucleotide sequence ID" value="NZ_CP012508.1"/>
</dbReference>
<proteinExistence type="predicted"/>
<protein>
    <submittedName>
        <fullName evidence="1">Membrane protein</fullName>
    </submittedName>
</protein>
<evidence type="ECO:0000313" key="2">
    <source>
        <dbReference type="Proteomes" id="UP000029558"/>
    </source>
</evidence>
<dbReference type="AlphaFoldDB" id="A0A1L6TEE8"/>
<sequence length="75" mass="8411">MKKSFIIISIITLVLSVLFLIYSKSIPIALSFIFYKLIQIIKWGGLAIAITFVGIFIIVGTIIMVATLWSELFES</sequence>
<gene>
    <name evidence="1" type="ORF">KU39_2664</name>
</gene>